<dbReference type="EMBL" id="CP008887">
    <property type="protein sequence ID" value="AIU69053.1"/>
    <property type="molecule type" value="Genomic_DNA"/>
</dbReference>
<keyword evidence="3" id="KW-0067">ATP-binding</keyword>
<dbReference type="Proteomes" id="UP000029980">
    <property type="component" value="Chromosome"/>
</dbReference>
<evidence type="ECO:0000313" key="5">
    <source>
        <dbReference type="EMBL" id="AIU69053.1"/>
    </source>
</evidence>
<dbReference type="OrthoDB" id="24644at2157"/>
<keyword evidence="6" id="KW-1185">Reference proteome</keyword>
<keyword evidence="2" id="KW-0547">Nucleotide-binding</keyword>
<feature type="domain" description="ABC transporter" evidence="4">
    <location>
        <begin position="1"/>
        <end position="223"/>
    </location>
</feature>
<dbReference type="InterPro" id="IPR003593">
    <property type="entry name" value="AAA+_ATPase"/>
</dbReference>
<dbReference type="KEGG" id="teu:TEU_01135"/>
<evidence type="ECO:0000256" key="3">
    <source>
        <dbReference type="ARBA" id="ARBA00022840"/>
    </source>
</evidence>
<dbReference type="PANTHER" id="PTHR42794">
    <property type="entry name" value="HEMIN IMPORT ATP-BINDING PROTEIN HMUV"/>
    <property type="match status" value="1"/>
</dbReference>
<keyword evidence="1" id="KW-0813">Transport</keyword>
<dbReference type="STRING" id="1505907.TEU_01135"/>
<dbReference type="AlphaFoldDB" id="A0A097QRF9"/>
<dbReference type="PROSITE" id="PS00211">
    <property type="entry name" value="ABC_TRANSPORTER_1"/>
    <property type="match status" value="1"/>
</dbReference>
<dbReference type="InterPro" id="IPR027417">
    <property type="entry name" value="P-loop_NTPase"/>
</dbReference>
<evidence type="ECO:0000313" key="6">
    <source>
        <dbReference type="Proteomes" id="UP000029980"/>
    </source>
</evidence>
<dbReference type="PANTHER" id="PTHR42794:SF2">
    <property type="entry name" value="ABC TRANSPORTER ATP-BINDING PROTEIN"/>
    <property type="match status" value="1"/>
</dbReference>
<dbReference type="GO" id="GO:0005524">
    <property type="term" value="F:ATP binding"/>
    <property type="evidence" value="ECO:0007669"/>
    <property type="project" value="UniProtKB-KW"/>
</dbReference>
<evidence type="ECO:0000256" key="1">
    <source>
        <dbReference type="ARBA" id="ARBA00022448"/>
    </source>
</evidence>
<gene>
    <name evidence="5" type="ORF">TEU_01135</name>
</gene>
<accession>A0A097QRF9</accession>
<dbReference type="Gene3D" id="3.40.50.300">
    <property type="entry name" value="P-loop containing nucleotide triphosphate hydrolases"/>
    <property type="match status" value="1"/>
</dbReference>
<sequence length="240" mass="26404">MLEARVSFAYGEREVLKNVELSAKRGELLAVIGPNGAGKSTLLKCLVGILRPIGTVKLDGLELTGLKPAERARLITYVPQSSLPQFAFTVEEFVEMGAYITRGSVEEALKRVGLWEKRSDRITSLSGGEFQLALIARALAQGSKAILLDEPTSHLDINHALDVMELLNELKREKIIIAVLHDLNLALSYADRVLVLKGGKKAWEGPSKKLKAQIIEEVYGIRARILEVEGKRLIVAWPEG</sequence>
<dbReference type="FunFam" id="3.40.50.300:FF:000134">
    <property type="entry name" value="Iron-enterobactin ABC transporter ATP-binding protein"/>
    <property type="match status" value="1"/>
</dbReference>
<dbReference type="Pfam" id="PF00005">
    <property type="entry name" value="ABC_tran"/>
    <property type="match status" value="1"/>
</dbReference>
<name>A0A097QRF9_9EURY</name>
<dbReference type="SMART" id="SM00382">
    <property type="entry name" value="AAA"/>
    <property type="match status" value="1"/>
</dbReference>
<dbReference type="PROSITE" id="PS50893">
    <property type="entry name" value="ABC_TRANSPORTER_2"/>
    <property type="match status" value="1"/>
</dbReference>
<dbReference type="InterPro" id="IPR017871">
    <property type="entry name" value="ABC_transporter-like_CS"/>
</dbReference>
<dbReference type="GeneID" id="25152035"/>
<reference evidence="5 6" key="1">
    <citation type="journal article" date="2015" name="Int. J. Syst. Evol. Microbiol.">
        <title>Thermococcus eurythermalis sp. nov., a conditional piezophilic hyperthermophilic archaeon with a wide temperature range isolated from an oil-immersed chimney in the Guaymas Basin.</title>
        <authorList>
            <person name="Zhao W."/>
            <person name="Zeng X."/>
            <person name="Xiao X."/>
        </authorList>
    </citation>
    <scope>NUCLEOTIDE SEQUENCE [LARGE SCALE GENOMIC DNA]</scope>
    <source>
        <strain evidence="5 6">A501</strain>
    </source>
</reference>
<dbReference type="GO" id="GO:0016887">
    <property type="term" value="F:ATP hydrolysis activity"/>
    <property type="evidence" value="ECO:0007669"/>
    <property type="project" value="InterPro"/>
</dbReference>
<evidence type="ECO:0000259" key="4">
    <source>
        <dbReference type="PROSITE" id="PS50893"/>
    </source>
</evidence>
<dbReference type="HOGENOM" id="CLU_000604_1_11_2"/>
<dbReference type="RefSeq" id="WP_050002037.1">
    <property type="nucleotide sequence ID" value="NZ_CP008887.1"/>
</dbReference>
<dbReference type="SUPFAM" id="SSF52540">
    <property type="entry name" value="P-loop containing nucleoside triphosphate hydrolases"/>
    <property type="match status" value="1"/>
</dbReference>
<protein>
    <submittedName>
        <fullName evidence="5">Iron ABC transporter permease</fullName>
    </submittedName>
</protein>
<dbReference type="CDD" id="cd03214">
    <property type="entry name" value="ABC_Iron-Siderophores_B12_Hemin"/>
    <property type="match status" value="1"/>
</dbReference>
<proteinExistence type="predicted"/>
<organism evidence="5 6">
    <name type="scientific">Thermococcus eurythermalis</name>
    <dbReference type="NCBI Taxonomy" id="1505907"/>
    <lineage>
        <taxon>Archaea</taxon>
        <taxon>Methanobacteriati</taxon>
        <taxon>Methanobacteriota</taxon>
        <taxon>Thermococci</taxon>
        <taxon>Thermococcales</taxon>
        <taxon>Thermococcaceae</taxon>
        <taxon>Thermococcus</taxon>
    </lineage>
</organism>
<dbReference type="InterPro" id="IPR003439">
    <property type="entry name" value="ABC_transporter-like_ATP-bd"/>
</dbReference>
<evidence type="ECO:0000256" key="2">
    <source>
        <dbReference type="ARBA" id="ARBA00022741"/>
    </source>
</evidence>